<dbReference type="Proteomes" id="UP001589890">
    <property type="component" value="Unassembled WGS sequence"/>
</dbReference>
<evidence type="ECO:0000313" key="2">
    <source>
        <dbReference type="Proteomes" id="UP001589890"/>
    </source>
</evidence>
<gene>
    <name evidence="1" type="ORF">ACFFGN_02075</name>
</gene>
<accession>A0ABV6QDW8</accession>
<dbReference type="EMBL" id="JBHLTC010000001">
    <property type="protein sequence ID" value="MFC0622828.1"/>
    <property type="molecule type" value="Genomic_DNA"/>
</dbReference>
<comment type="caution">
    <text evidence="1">The sequence shown here is derived from an EMBL/GenBank/DDBJ whole genome shotgun (WGS) entry which is preliminary data.</text>
</comment>
<keyword evidence="2" id="KW-1185">Reference proteome</keyword>
<dbReference type="RefSeq" id="WP_380043504.1">
    <property type="nucleotide sequence ID" value="NZ_JBHLTC010000001.1"/>
</dbReference>
<sequence>MSSRSYRSGTVAALMSLSRGACYWPTCTHPIVQFVNSEPVLQVQIAHIFGLKPGSARFNTELPEASRNHFVNLILLCDAHHKTIDNHENEYPVELLLRWKGEAEQGDQQTLAAVGELTEDDLQSLISEQLAVQLDRLDTAVDRLESLDREAAALLRPLLKELRASRFNRPLVSEGTAEMLSMSADQLRHLEGSAEMLFDAAEQLKKLPTWTNNLISAAEMIR</sequence>
<name>A0ABV6QDW8_9ACTN</name>
<organism evidence="1 2">
    <name type="scientific">Kribbella deserti</name>
    <dbReference type="NCBI Taxonomy" id="1926257"/>
    <lineage>
        <taxon>Bacteria</taxon>
        <taxon>Bacillati</taxon>
        <taxon>Actinomycetota</taxon>
        <taxon>Actinomycetes</taxon>
        <taxon>Propionibacteriales</taxon>
        <taxon>Kribbellaceae</taxon>
        <taxon>Kribbella</taxon>
    </lineage>
</organism>
<proteinExistence type="predicted"/>
<evidence type="ECO:0008006" key="3">
    <source>
        <dbReference type="Google" id="ProtNLM"/>
    </source>
</evidence>
<evidence type="ECO:0000313" key="1">
    <source>
        <dbReference type="EMBL" id="MFC0622828.1"/>
    </source>
</evidence>
<reference evidence="1 2" key="1">
    <citation type="submission" date="2024-09" db="EMBL/GenBank/DDBJ databases">
        <authorList>
            <person name="Sun Q."/>
            <person name="Mori K."/>
        </authorList>
    </citation>
    <scope>NUCLEOTIDE SEQUENCE [LARGE SCALE GENOMIC DNA]</scope>
    <source>
        <strain evidence="1 2">CGMCC 1.15906</strain>
    </source>
</reference>
<protein>
    <recommendedName>
        <fullName evidence="3">HNH endonuclease</fullName>
    </recommendedName>
</protein>